<feature type="transmembrane region" description="Helical" evidence="11">
    <location>
        <begin position="486"/>
        <end position="508"/>
    </location>
</feature>
<dbReference type="Pfam" id="PF02364">
    <property type="entry name" value="Glucan_synthase"/>
    <property type="match status" value="1"/>
</dbReference>
<dbReference type="GO" id="GO:0006075">
    <property type="term" value="P:(1-&gt;3)-beta-D-glucan biosynthetic process"/>
    <property type="evidence" value="ECO:0007669"/>
    <property type="project" value="InterPro"/>
</dbReference>
<feature type="transmembrane region" description="Helical" evidence="11">
    <location>
        <begin position="2093"/>
        <end position="2115"/>
    </location>
</feature>
<dbReference type="PANTHER" id="PTHR12741">
    <property type="entry name" value="LYST-INTERACTING PROTEIN LIP5 DOPAMINE RESPONSIVE PROTEIN DRG-1"/>
    <property type="match status" value="1"/>
</dbReference>
<evidence type="ECO:0000256" key="7">
    <source>
        <dbReference type="ARBA" id="ARBA00022989"/>
    </source>
</evidence>
<feature type="transmembrane region" description="Helical" evidence="11">
    <location>
        <begin position="544"/>
        <end position="577"/>
    </location>
</feature>
<feature type="compositionally biased region" description="Basic and acidic residues" evidence="10">
    <location>
        <begin position="1068"/>
        <end position="1078"/>
    </location>
</feature>
<feature type="transmembrane region" description="Helical" evidence="11">
    <location>
        <begin position="2165"/>
        <end position="2187"/>
    </location>
</feature>
<feature type="region of interest" description="Disordered" evidence="10">
    <location>
        <begin position="1208"/>
        <end position="1247"/>
    </location>
</feature>
<evidence type="ECO:0000259" key="12">
    <source>
        <dbReference type="SMART" id="SM01205"/>
    </source>
</evidence>
<dbReference type="VEuPathDB" id="CryptoDB:Cvel_1303"/>
<keyword evidence="7 11" id="KW-1133">Transmembrane helix</keyword>
<comment type="catalytic activity">
    <reaction evidence="9">
        <text>[(1-&gt;3)-beta-D-glucosyl](n) + UDP-alpha-D-glucose = [(1-&gt;3)-beta-D-glucosyl](n+1) + UDP + H(+)</text>
        <dbReference type="Rhea" id="RHEA:21476"/>
        <dbReference type="Rhea" id="RHEA-COMP:11146"/>
        <dbReference type="Rhea" id="RHEA-COMP:14303"/>
        <dbReference type="ChEBI" id="CHEBI:15378"/>
        <dbReference type="ChEBI" id="CHEBI:37671"/>
        <dbReference type="ChEBI" id="CHEBI:58223"/>
        <dbReference type="ChEBI" id="CHEBI:58885"/>
        <dbReference type="EC" id="2.4.1.34"/>
    </reaction>
</comment>
<dbReference type="InterPro" id="IPR003440">
    <property type="entry name" value="Glyco_trans_48_dom"/>
</dbReference>
<proteinExistence type="inferred from homology"/>
<reference evidence="13" key="1">
    <citation type="submission" date="2014-11" db="EMBL/GenBank/DDBJ databases">
        <authorList>
            <person name="Otto D Thomas"/>
            <person name="Naeem Raeece"/>
        </authorList>
    </citation>
    <scope>NUCLEOTIDE SEQUENCE</scope>
</reference>
<feature type="domain" description="1,3-beta-glucan synthase component FKS1-like" evidence="12">
    <location>
        <begin position="130"/>
        <end position="240"/>
    </location>
</feature>
<evidence type="ECO:0000256" key="2">
    <source>
        <dbReference type="ARBA" id="ARBA00009040"/>
    </source>
</evidence>
<feature type="region of interest" description="Disordered" evidence="10">
    <location>
        <begin position="928"/>
        <end position="965"/>
    </location>
</feature>
<feature type="compositionally biased region" description="Low complexity" evidence="10">
    <location>
        <begin position="1270"/>
        <end position="1283"/>
    </location>
</feature>
<feature type="transmembrane region" description="Helical" evidence="11">
    <location>
        <begin position="379"/>
        <end position="399"/>
    </location>
</feature>
<dbReference type="SMART" id="SM01205">
    <property type="entry name" value="FKS1_dom1"/>
    <property type="match status" value="1"/>
</dbReference>
<accession>A0A0G4HS89</accession>
<dbReference type="EMBL" id="CDMZ01003668">
    <property type="protein sequence ID" value="CEM47189.1"/>
    <property type="molecule type" value="Genomic_DNA"/>
</dbReference>
<dbReference type="PANTHER" id="PTHR12741:SF48">
    <property type="entry name" value="1,3-BETA-GLUCAN SYNTHASE COMPONENT FKS1-RELATED"/>
    <property type="match status" value="1"/>
</dbReference>
<feature type="transmembrane region" description="Helical" evidence="11">
    <location>
        <begin position="297"/>
        <end position="322"/>
    </location>
</feature>
<evidence type="ECO:0000256" key="3">
    <source>
        <dbReference type="ARBA" id="ARBA00012589"/>
    </source>
</evidence>
<feature type="transmembrane region" description="Helical" evidence="11">
    <location>
        <begin position="2014"/>
        <end position="2033"/>
    </location>
</feature>
<feature type="transmembrane region" description="Helical" evidence="11">
    <location>
        <begin position="1807"/>
        <end position="1824"/>
    </location>
</feature>
<feature type="transmembrane region" description="Helical" evidence="11">
    <location>
        <begin position="2045"/>
        <end position="2067"/>
    </location>
</feature>
<protein>
    <recommendedName>
        <fullName evidence="3">1,3-beta-glucan synthase</fullName>
        <ecNumber evidence="3">2.4.1.34</ecNumber>
    </recommendedName>
</protein>
<evidence type="ECO:0000256" key="1">
    <source>
        <dbReference type="ARBA" id="ARBA00004141"/>
    </source>
</evidence>
<feature type="transmembrane region" description="Helical" evidence="11">
    <location>
        <begin position="1831"/>
        <end position="1853"/>
    </location>
</feature>
<dbReference type="EC" id="2.4.1.34" evidence="3"/>
<evidence type="ECO:0000256" key="10">
    <source>
        <dbReference type="SAM" id="MobiDB-lite"/>
    </source>
</evidence>
<feature type="transmembrane region" description="Helical" evidence="11">
    <location>
        <begin position="1893"/>
        <end position="1917"/>
    </location>
</feature>
<comment type="similarity">
    <text evidence="2">Belongs to the glycosyltransferase 48 family.</text>
</comment>
<feature type="region of interest" description="Disordered" evidence="10">
    <location>
        <begin position="1270"/>
        <end position="1312"/>
    </location>
</feature>
<evidence type="ECO:0000256" key="5">
    <source>
        <dbReference type="ARBA" id="ARBA00022679"/>
    </source>
</evidence>
<gene>
    <name evidence="13" type="ORF">Cvel_1303</name>
</gene>
<feature type="transmembrane region" description="Helical" evidence="11">
    <location>
        <begin position="1924"/>
        <end position="1948"/>
    </location>
</feature>
<evidence type="ECO:0000256" key="6">
    <source>
        <dbReference type="ARBA" id="ARBA00022692"/>
    </source>
</evidence>
<dbReference type="Pfam" id="PF14288">
    <property type="entry name" value="FKS1_dom1"/>
    <property type="match status" value="1"/>
</dbReference>
<evidence type="ECO:0000256" key="9">
    <source>
        <dbReference type="ARBA" id="ARBA00047777"/>
    </source>
</evidence>
<organism evidence="13">
    <name type="scientific">Chromera velia CCMP2878</name>
    <dbReference type="NCBI Taxonomy" id="1169474"/>
    <lineage>
        <taxon>Eukaryota</taxon>
        <taxon>Sar</taxon>
        <taxon>Alveolata</taxon>
        <taxon>Colpodellida</taxon>
        <taxon>Chromeraceae</taxon>
        <taxon>Chromera</taxon>
    </lineage>
</organism>
<sequence>MSASVVGVADRGDVMASRGALWQEVDRLFDVCEARFLFEVSIVRNAKEDYVSGLCGRIREITDRERREGVDGDGGHSGETPDMRREAVLSIFDDLFWNFRRWARFVFSGREREAFGYFVPLFEEKSPETREALRASVLFKLIWGAAGNLRFCPEVLALIFHDLMLSWHKEERGAGGHQGCSVHLSDGVPFSARVEPILKILYEEQRDLPHADHRGRLNYDDVNELAWRRDVVLRGFLPSGSLLVGQAGSKGSGVAVGGFASVLKEAHKKTTGVGVRFKCGGCCGVRRNKRFVEFRNYLQALLCWFNVVEFHAAAFSILFFIAREVDSALKGSLPDSARTDSFVQTALLVTLFSLIWLRGLRELLRLVPRLTSTPRTSGLVPWAASLFQLSLCVLASLLVQPSEEHLLTSRLSQEILWLLYLGYLSVFLLLPFVWRLVLVHIVAEWPGVRRVLAPESSAAGSWLWGNTEFIGTPALLRNRRRYGTTVLVWCSIFLLHSAFSLFLILLPLVREMERVSGRCGATDPEAALRLGGTLSFVQRLRVEGALLIASGVLISFLFFCLLSHVLFNVVVALLSFLQGKRLRGGAKSGLRGTLAQVPFLSFFFFKKEKGARLRGSQEAYNCAAFPMLSAVLPHKKRRDRTRRIEDHDQTAGVSVALDEALKFAFLFNRIVSAWREEDLISSDELEAALFVKMTPPRAPMCVSWADTVTVEAVRDASTDRTASGLRLLQTNWHVRAPAFVFVRPLLSLFRRLTVHQQRVADVLAGWSGVLDHGQSLAVISRRNAPAQEVVAGRKAREVLQQEWMGLLREMCSGVRGDFPLSSSLHSSSVETLQGVLIEEGLTEAAEALLLLLTSRVSGGGRELAECLYSLFRSVFDPSSPQIVTSGGRRSRQNGGGVWALGFLSVDLLPKLLLALRDACGALSRLSVEGRRGSGGGTSSDGDSESGGTTVGGLRRGTQEGQHGTVKANKAVNELIKALRATVGKQLRAPVDPAKDPPLLSLLKTFAHLLTPSDSTHSPKADSRRIPLSAYESDVFARVHSLLSAVVSAWEERQEGIQREEEDTSLSGPDRETQDDAPFRSSEAIRRLRAFQASLMNPERPPLTSVKGIRSVTTITPYYAEECSADLQDYLVTSSDGGVSKFGLIKQAFPLEYKNFLERFNAVHLKPFLQDLSRRSLAPFFPPTAFSDTELCALAADKWSADKSEGKRFTLPKISAQQQTETSARPNQQHETRQQGNSALPSARAQPSARRGFSSLVQRFWGRAATRAAVSAASGHQGTASTTSTPPPPSPVLPFPSHGELPGNHPATMTAGCGGLEETAAESQEVETLMDGLVGSFERELSVWIGMRQQTLERTVRGVMRHLQALELLAWMEGVGGDSSGDGDALRGERTHGGLWDADVDLEPPLAKKLCRGMMLAPESEIEAWQTDVESKRLAASKFRFIVAAQKLCEDIQHTEKSDRGAFLRAKGCVRLLREYPELRMASIEKDRTGGGLKVRSVLIRWDWQTDTPTIEHQIPLSTIGGTFPIIGEGKPENQNAATPFARGDVLQACDMNMEGYIEQGLLLPCILSEFIPEWMRRRAERSTGRGGEETAAVVPSEAHRGCLAACSRRREVPIFPRSDVAIVGFPEYIFTHKVSVLALNMALQETAFVSSAQRAFDRLLNVRMHYGHPDFFDRHVAMTQGGMSKGSLGVNLSEDIFAGFNMTQRGYCSRHVDYFMMGKGRDYSLEQISTFEKKISRGNAEQIISRDVYRLANGCDFFRSLSLFYTSVGSFVYAVVLVATALLLLYVQVLAVTSECSSLSSSSGSNLLLIVLMAYLPALPVLLMRASESGSLLAGLWQTLGLLLRGGALFFNFSMVTRASAFDSCLMTGGAAYEATGRGIVLSHTPFVKSFQLFWFSHTQLGVEMTVLLALVCTLAARRGGPALGATLGLTAPLWLMAVALLFAPFIFNPLGLDWQALRADWREWRRWTGAGTLSRLPKGGRGEALSWRDWWTREAAARQRASWGNCVFAFVRLLRYWIVIVALAGLAADAFLGEVQGRSVAAALGALGVSCFFALLGLATLCLRAWRRGAVSFMSSGQGAVGCLGGTRGVKILFQLCAFLLFCSLIALPVVTSVAAPSDSPGAGRWVTATVLTLLCGAFQAWWVEETAVHVLPGSALSAATAEIASAFHQAVAGVLFFCLFVLAAFPGVSSLQSSVLWGRRFAEILRSAAVSRTALMGEAQQIARKRKGKIQKDL</sequence>
<feature type="compositionally biased region" description="Pro residues" evidence="10">
    <location>
        <begin position="1284"/>
        <end position="1293"/>
    </location>
</feature>
<evidence type="ECO:0000313" key="13">
    <source>
        <dbReference type="EMBL" id="CEM47189.1"/>
    </source>
</evidence>
<evidence type="ECO:0000256" key="4">
    <source>
        <dbReference type="ARBA" id="ARBA00022676"/>
    </source>
</evidence>
<dbReference type="GO" id="GO:0003843">
    <property type="term" value="F:1,3-beta-D-glucan synthase activity"/>
    <property type="evidence" value="ECO:0007669"/>
    <property type="project" value="UniProtKB-EC"/>
</dbReference>
<keyword evidence="8 11" id="KW-0472">Membrane</keyword>
<feature type="transmembrane region" description="Helical" evidence="11">
    <location>
        <begin position="1763"/>
        <end position="1787"/>
    </location>
</feature>
<keyword evidence="6 11" id="KW-0812">Transmembrane</keyword>
<dbReference type="InterPro" id="IPR026899">
    <property type="entry name" value="FKS1-like_dom1"/>
</dbReference>
<evidence type="ECO:0000256" key="11">
    <source>
        <dbReference type="SAM" id="Phobius"/>
    </source>
</evidence>
<keyword evidence="5" id="KW-0808">Transferase</keyword>
<dbReference type="GO" id="GO:0005886">
    <property type="term" value="C:plasma membrane"/>
    <property type="evidence" value="ECO:0007669"/>
    <property type="project" value="TreeGrafter"/>
</dbReference>
<feature type="transmembrane region" description="Helical" evidence="11">
    <location>
        <begin position="419"/>
        <end position="443"/>
    </location>
</feature>
<feature type="region of interest" description="Disordered" evidence="10">
    <location>
        <begin position="1053"/>
        <end position="1078"/>
    </location>
</feature>
<feature type="transmembrane region" description="Helical" evidence="11">
    <location>
        <begin position="342"/>
        <end position="359"/>
    </location>
</feature>
<feature type="compositionally biased region" description="Polar residues" evidence="10">
    <location>
        <begin position="1214"/>
        <end position="1226"/>
    </location>
</feature>
<comment type="subcellular location">
    <subcellularLocation>
        <location evidence="1">Membrane</location>
        <topology evidence="1">Multi-pass membrane protein</topology>
    </subcellularLocation>
</comment>
<evidence type="ECO:0000256" key="8">
    <source>
        <dbReference type="ARBA" id="ARBA00023136"/>
    </source>
</evidence>
<dbReference type="GO" id="GO:0000148">
    <property type="term" value="C:1,3-beta-D-glucan synthase complex"/>
    <property type="evidence" value="ECO:0007669"/>
    <property type="project" value="InterPro"/>
</dbReference>
<name>A0A0G4HS89_9ALVE</name>
<keyword evidence="4" id="KW-0328">Glycosyltransferase</keyword>